<evidence type="ECO:0000256" key="3">
    <source>
        <dbReference type="ARBA" id="ARBA00022692"/>
    </source>
</evidence>
<comment type="subcellular location">
    <subcellularLocation>
        <location evidence="1">Membrane</location>
        <topology evidence="1">Multi-pass membrane protein</topology>
    </subcellularLocation>
</comment>
<feature type="transmembrane region" description="Helical" evidence="7">
    <location>
        <begin position="77"/>
        <end position="97"/>
    </location>
</feature>
<dbReference type="GO" id="GO:0008506">
    <property type="term" value="F:sucrose:proton symporter activity"/>
    <property type="evidence" value="ECO:0007669"/>
    <property type="project" value="TreeGrafter"/>
</dbReference>
<protein>
    <recommendedName>
        <fullName evidence="10">Solute carrier family 45 member 3</fullName>
    </recommendedName>
</protein>
<feature type="transmembrane region" description="Helical" evidence="7">
    <location>
        <begin position="274"/>
        <end position="292"/>
    </location>
</feature>
<proteinExistence type="inferred from homology"/>
<feature type="transmembrane region" description="Helical" evidence="7">
    <location>
        <begin position="151"/>
        <end position="168"/>
    </location>
</feature>
<dbReference type="AlphaFoldDB" id="A0A9Q1FKT5"/>
<feature type="transmembrane region" description="Helical" evidence="7">
    <location>
        <begin position="498"/>
        <end position="516"/>
    </location>
</feature>
<feature type="transmembrane region" description="Helical" evidence="7">
    <location>
        <begin position="353"/>
        <end position="371"/>
    </location>
</feature>
<accession>A0A9Q1FKT5</accession>
<keyword evidence="2" id="KW-0813">Transport</keyword>
<keyword evidence="5 7" id="KW-0472">Membrane</keyword>
<dbReference type="EMBL" id="JAINUF010000005">
    <property type="protein sequence ID" value="KAJ8360549.1"/>
    <property type="molecule type" value="Genomic_DNA"/>
</dbReference>
<gene>
    <name evidence="8" type="ORF">SKAU_G00170740</name>
</gene>
<feature type="transmembrane region" description="Helical" evidence="7">
    <location>
        <begin position="42"/>
        <end position="65"/>
    </location>
</feature>
<dbReference type="Proteomes" id="UP001152622">
    <property type="component" value="Chromosome 5"/>
</dbReference>
<comment type="caution">
    <text evidence="8">The sequence shown here is derived from an EMBL/GenBank/DDBJ whole genome shotgun (WGS) entry which is preliminary data.</text>
</comment>
<feature type="transmembrane region" description="Helical" evidence="7">
    <location>
        <begin position="109"/>
        <end position="130"/>
    </location>
</feature>
<feature type="transmembrane region" description="Helical" evidence="7">
    <location>
        <begin position="377"/>
        <end position="399"/>
    </location>
</feature>
<dbReference type="PANTHER" id="PTHR19432">
    <property type="entry name" value="SUGAR TRANSPORTER"/>
    <property type="match status" value="1"/>
</dbReference>
<feature type="transmembrane region" description="Helical" evidence="7">
    <location>
        <begin position="321"/>
        <end position="341"/>
    </location>
</feature>
<name>A0A9Q1FKT5_SYNKA</name>
<feature type="transmembrane region" description="Helical" evidence="7">
    <location>
        <begin position="7"/>
        <end position="30"/>
    </location>
</feature>
<organism evidence="8 9">
    <name type="scientific">Synaphobranchus kaupii</name>
    <name type="common">Kaup's arrowtooth eel</name>
    <dbReference type="NCBI Taxonomy" id="118154"/>
    <lineage>
        <taxon>Eukaryota</taxon>
        <taxon>Metazoa</taxon>
        <taxon>Chordata</taxon>
        <taxon>Craniata</taxon>
        <taxon>Vertebrata</taxon>
        <taxon>Euteleostomi</taxon>
        <taxon>Actinopterygii</taxon>
        <taxon>Neopterygii</taxon>
        <taxon>Teleostei</taxon>
        <taxon>Anguilliformes</taxon>
        <taxon>Synaphobranchidae</taxon>
        <taxon>Synaphobranchus</taxon>
    </lineage>
</organism>
<keyword evidence="3 7" id="KW-0812">Transmembrane</keyword>
<evidence type="ECO:0000256" key="4">
    <source>
        <dbReference type="ARBA" id="ARBA00022989"/>
    </source>
</evidence>
<dbReference type="FunFam" id="1.20.1250.20:FF:000193">
    <property type="entry name" value="Solute carrier family 45 member 3"/>
    <property type="match status" value="1"/>
</dbReference>
<evidence type="ECO:0008006" key="10">
    <source>
        <dbReference type="Google" id="ProtNLM"/>
    </source>
</evidence>
<evidence type="ECO:0000256" key="1">
    <source>
        <dbReference type="ARBA" id="ARBA00004141"/>
    </source>
</evidence>
<comment type="similarity">
    <text evidence="6">Belongs to the glycoside-pentoside-hexuronide (GPH) cation symporter transporter (TC 2.A.2) family.</text>
</comment>
<sequence length="566" mass="61903">MWTRVVPLLLVNVLSCGLEICLSAGTIYIPPLLLEVGMEERFMTMVLGLGPALGLVFVPMIGNASDRWSGRFGRRRPFIWGLCVGVLLSLWLIPHASHLASLLTTRPRFLEVLLLVAGISLIEFCGQACFTPLEALLSDLFPSEEESRQAFSIYSLMISLGGCVGYLLPIVDWNARPLANYMGGQEAFIYTLLTFIFLLCLLTTAFIPEKRGEGEVPKKRPSSSAGPPAKSAACCLSPFLPRTKHLHLVLGGCLSTLPQLYRTYRQVPLVIRRLFMAEVCSWMALMTFLLFYTDFVGEGLYQGVPTAAPGSAERLQYDEGIRMGSLGLFLQCSISVVFSLLMDRLVKSLGMRAVYISSIAVLALATLVMSVSRYMPLVTLMAAATGYTFSTLQILPYTLTCLYHSDMQVFFPCSNSHISEDQEKAEKTLMLPPGGIKQHFSNVHPGVMPGAGSSPPGLAAAHTLGIYVSLPLDDPLLTPPGPPEPRGMCLDMAILDSAYLLSQLLPSLFLGCIVQFTRNVATYMACASVFSLLAICLSSRVIFDRTDLEPRGISRTRNGILDVRTL</sequence>
<dbReference type="SUPFAM" id="SSF103473">
    <property type="entry name" value="MFS general substrate transporter"/>
    <property type="match status" value="1"/>
</dbReference>
<reference evidence="8" key="1">
    <citation type="journal article" date="2023" name="Science">
        <title>Genome structures resolve the early diversification of teleost fishes.</title>
        <authorList>
            <person name="Parey E."/>
            <person name="Louis A."/>
            <person name="Montfort J."/>
            <person name="Bouchez O."/>
            <person name="Roques C."/>
            <person name="Iampietro C."/>
            <person name="Lluch J."/>
            <person name="Castinel A."/>
            <person name="Donnadieu C."/>
            <person name="Desvignes T."/>
            <person name="Floi Bucao C."/>
            <person name="Jouanno E."/>
            <person name="Wen M."/>
            <person name="Mejri S."/>
            <person name="Dirks R."/>
            <person name="Jansen H."/>
            <person name="Henkel C."/>
            <person name="Chen W.J."/>
            <person name="Zahm M."/>
            <person name="Cabau C."/>
            <person name="Klopp C."/>
            <person name="Thompson A.W."/>
            <person name="Robinson-Rechavi M."/>
            <person name="Braasch I."/>
            <person name="Lecointre G."/>
            <person name="Bobe J."/>
            <person name="Postlethwait J.H."/>
            <person name="Berthelot C."/>
            <person name="Roest Crollius H."/>
            <person name="Guiguen Y."/>
        </authorList>
    </citation>
    <scope>NUCLEOTIDE SEQUENCE</scope>
    <source>
        <strain evidence="8">WJC10195</strain>
    </source>
</reference>
<feature type="transmembrane region" description="Helical" evidence="7">
    <location>
        <begin position="522"/>
        <end position="543"/>
    </location>
</feature>
<evidence type="ECO:0000256" key="5">
    <source>
        <dbReference type="ARBA" id="ARBA00023136"/>
    </source>
</evidence>
<keyword evidence="4 7" id="KW-1133">Transmembrane helix</keyword>
<dbReference type="InterPro" id="IPR036259">
    <property type="entry name" value="MFS_trans_sf"/>
</dbReference>
<evidence type="ECO:0000313" key="8">
    <source>
        <dbReference type="EMBL" id="KAJ8360549.1"/>
    </source>
</evidence>
<keyword evidence="9" id="KW-1185">Reference proteome</keyword>
<dbReference type="Pfam" id="PF07690">
    <property type="entry name" value="MFS_1"/>
    <property type="match status" value="1"/>
</dbReference>
<evidence type="ECO:0000256" key="2">
    <source>
        <dbReference type="ARBA" id="ARBA00022448"/>
    </source>
</evidence>
<dbReference type="Gene3D" id="1.20.1250.20">
    <property type="entry name" value="MFS general substrate transporter like domains"/>
    <property type="match status" value="1"/>
</dbReference>
<dbReference type="OrthoDB" id="28755at2759"/>
<evidence type="ECO:0000256" key="7">
    <source>
        <dbReference type="SAM" id="Phobius"/>
    </source>
</evidence>
<dbReference type="PANTHER" id="PTHR19432:SF37">
    <property type="entry name" value="SOLUTE CARRIER FAMILY 45 MEMBER 3"/>
    <property type="match status" value="1"/>
</dbReference>
<evidence type="ECO:0000256" key="6">
    <source>
        <dbReference type="ARBA" id="ARBA00038193"/>
    </source>
</evidence>
<evidence type="ECO:0000313" key="9">
    <source>
        <dbReference type="Proteomes" id="UP001152622"/>
    </source>
</evidence>
<dbReference type="InterPro" id="IPR011701">
    <property type="entry name" value="MFS"/>
</dbReference>
<dbReference type="CDD" id="cd17313">
    <property type="entry name" value="MFS_SLC45_SUC"/>
    <property type="match status" value="1"/>
</dbReference>
<feature type="transmembrane region" description="Helical" evidence="7">
    <location>
        <begin position="188"/>
        <end position="208"/>
    </location>
</feature>
<dbReference type="GO" id="GO:0016020">
    <property type="term" value="C:membrane"/>
    <property type="evidence" value="ECO:0007669"/>
    <property type="project" value="UniProtKB-SubCell"/>
</dbReference>